<evidence type="ECO:0000313" key="2">
    <source>
        <dbReference type="Proteomes" id="UP000800041"/>
    </source>
</evidence>
<dbReference type="Proteomes" id="UP000800041">
    <property type="component" value="Unassembled WGS sequence"/>
</dbReference>
<organism evidence="1 2">
    <name type="scientific">Aulographum hederae CBS 113979</name>
    <dbReference type="NCBI Taxonomy" id="1176131"/>
    <lineage>
        <taxon>Eukaryota</taxon>
        <taxon>Fungi</taxon>
        <taxon>Dikarya</taxon>
        <taxon>Ascomycota</taxon>
        <taxon>Pezizomycotina</taxon>
        <taxon>Dothideomycetes</taxon>
        <taxon>Pleosporomycetidae</taxon>
        <taxon>Aulographales</taxon>
        <taxon>Aulographaceae</taxon>
    </lineage>
</organism>
<dbReference type="OrthoDB" id="21214at2759"/>
<proteinExistence type="predicted"/>
<accession>A0A6G1H1P1</accession>
<sequence>MSSDTVVALKTGFIRTQTRILSQALQPSKRWRNISKEDGAISVAIIAEVTKEVNRLLRRHTKSAYSPLTIRHVAEQIDKLYWDAGAPDLFALEIDDAAANDIDDPTIRRDDELASDPIISKLPETWEDADSSISPQALETYSTRRDSLETLSARRAALRIKIATYKQVQSLLVAFKDPQQSVQPNLVTKDGELAAELAKSRTLSVRVGARLAGLKDDVDQDEEENDNEEDVSEWMKDLDGREKVAKLLGTW</sequence>
<name>A0A6G1H1P1_9PEZI</name>
<gene>
    <name evidence="1" type="ORF">K402DRAFT_376895</name>
</gene>
<dbReference type="AlphaFoldDB" id="A0A6G1H1P1"/>
<keyword evidence="2" id="KW-1185">Reference proteome</keyword>
<dbReference type="PANTHER" id="PTHR42040:SF1">
    <property type="entry name" value="INNER KINETOCHORE SUBUNIT FTA4"/>
    <property type="match status" value="1"/>
</dbReference>
<dbReference type="EMBL" id="ML977155">
    <property type="protein sequence ID" value="KAF1986888.1"/>
    <property type="molecule type" value="Genomic_DNA"/>
</dbReference>
<dbReference type="InterPro" id="IPR025207">
    <property type="entry name" value="Sim4_Fta4"/>
</dbReference>
<evidence type="ECO:0008006" key="3">
    <source>
        <dbReference type="Google" id="ProtNLM"/>
    </source>
</evidence>
<dbReference type="Pfam" id="PF13093">
    <property type="entry name" value="FTA4"/>
    <property type="match status" value="1"/>
</dbReference>
<evidence type="ECO:0000313" key="1">
    <source>
        <dbReference type="EMBL" id="KAF1986888.1"/>
    </source>
</evidence>
<reference evidence="1" key="1">
    <citation type="journal article" date="2020" name="Stud. Mycol.">
        <title>101 Dothideomycetes genomes: a test case for predicting lifestyles and emergence of pathogens.</title>
        <authorList>
            <person name="Haridas S."/>
            <person name="Albert R."/>
            <person name="Binder M."/>
            <person name="Bloem J."/>
            <person name="Labutti K."/>
            <person name="Salamov A."/>
            <person name="Andreopoulos B."/>
            <person name="Baker S."/>
            <person name="Barry K."/>
            <person name="Bills G."/>
            <person name="Bluhm B."/>
            <person name="Cannon C."/>
            <person name="Castanera R."/>
            <person name="Culley D."/>
            <person name="Daum C."/>
            <person name="Ezra D."/>
            <person name="Gonzalez J."/>
            <person name="Henrissat B."/>
            <person name="Kuo A."/>
            <person name="Liang C."/>
            <person name="Lipzen A."/>
            <person name="Lutzoni F."/>
            <person name="Magnuson J."/>
            <person name="Mondo S."/>
            <person name="Nolan M."/>
            <person name="Ohm R."/>
            <person name="Pangilinan J."/>
            <person name="Park H.-J."/>
            <person name="Ramirez L."/>
            <person name="Alfaro M."/>
            <person name="Sun H."/>
            <person name="Tritt A."/>
            <person name="Yoshinaga Y."/>
            <person name="Zwiers L.-H."/>
            <person name="Turgeon B."/>
            <person name="Goodwin S."/>
            <person name="Spatafora J."/>
            <person name="Crous P."/>
            <person name="Grigoriev I."/>
        </authorList>
    </citation>
    <scope>NUCLEOTIDE SEQUENCE</scope>
    <source>
        <strain evidence="1">CBS 113979</strain>
    </source>
</reference>
<dbReference type="GO" id="GO:0031511">
    <property type="term" value="C:Mis6-Sim4 complex"/>
    <property type="evidence" value="ECO:0007669"/>
    <property type="project" value="InterPro"/>
</dbReference>
<protein>
    <recommendedName>
        <fullName evidence="3">Kinetochore protein fta4</fullName>
    </recommendedName>
</protein>
<dbReference type="PANTHER" id="PTHR42040">
    <property type="entry name" value="INNER KINETOCHORE SUBUNIT FTA4"/>
    <property type="match status" value="1"/>
</dbReference>